<reference evidence="3" key="1">
    <citation type="submission" date="2020-06" db="EMBL/GenBank/DDBJ databases">
        <title>WGS assembly of Ceratodon purpureus strain R40.</title>
        <authorList>
            <person name="Carey S.B."/>
            <person name="Jenkins J."/>
            <person name="Shu S."/>
            <person name="Lovell J.T."/>
            <person name="Sreedasyam A."/>
            <person name="Maumus F."/>
            <person name="Tiley G.P."/>
            <person name="Fernandez-Pozo N."/>
            <person name="Barry K."/>
            <person name="Chen C."/>
            <person name="Wang M."/>
            <person name="Lipzen A."/>
            <person name="Daum C."/>
            <person name="Saski C.A."/>
            <person name="Payton A.C."/>
            <person name="Mcbreen J.C."/>
            <person name="Conrad R.E."/>
            <person name="Kollar L.M."/>
            <person name="Olsson S."/>
            <person name="Huttunen S."/>
            <person name="Landis J.B."/>
            <person name="Wickett N.J."/>
            <person name="Johnson M.G."/>
            <person name="Rensing S.A."/>
            <person name="Grimwood J."/>
            <person name="Schmutz J."/>
            <person name="Mcdaniel S.F."/>
        </authorList>
    </citation>
    <scope>NUCLEOTIDE SEQUENCE</scope>
    <source>
        <strain evidence="3">R40</strain>
    </source>
</reference>
<protein>
    <recommendedName>
        <fullName evidence="2">DUF7880 domain-containing protein</fullName>
    </recommendedName>
</protein>
<proteinExistence type="predicted"/>
<evidence type="ECO:0000256" key="1">
    <source>
        <dbReference type="ARBA" id="ARBA00023078"/>
    </source>
</evidence>
<dbReference type="EMBL" id="CM026421">
    <property type="protein sequence ID" value="KAG0592372.1"/>
    <property type="molecule type" value="Genomic_DNA"/>
</dbReference>
<dbReference type="AlphaFoldDB" id="A0A8T0JBB1"/>
<name>A0A8T0JBB1_CERPU</name>
<dbReference type="PANTHER" id="PTHR36014:SF1">
    <property type="entry name" value="OS03G0176700 PROTEIN"/>
    <property type="match status" value="1"/>
</dbReference>
<evidence type="ECO:0000313" key="3">
    <source>
        <dbReference type="EMBL" id="KAG0592372.1"/>
    </source>
</evidence>
<sequence length="263" mass="27566">MAMASSTTLLPARCSAALACRPRCRANATSDSAVPVKQLSPDSAADGACVSWNAPTEVQETGIGIGIGRRGVMISVAASAVLLFAVEDSKAADAGLFSKYLKRKKLDPLDTYVPTVVLAQLQFQDVDGKLAGEKPEFSDARSLLRSGPAGSLRNDMRAVAQYADEAGDGKTANEAVDQCLSALEDLDSLLLRATREEGSPSVDVMKTRVSAAVTALDKLLATVPSNILEKGKAIATAYRDQSTTTSDDNLGSDETIDELKGLL</sequence>
<dbReference type="Gene3D" id="1.20.120.290">
    <property type="entry name" value="Oxygen-evolving enhancer protein 3 (PsbQ), four-helix up-down bundle"/>
    <property type="match status" value="1"/>
</dbReference>
<dbReference type="PANTHER" id="PTHR36014">
    <property type="entry name" value="OS03G0176600 PROTEIN"/>
    <property type="match status" value="1"/>
</dbReference>
<evidence type="ECO:0000313" key="4">
    <source>
        <dbReference type="Proteomes" id="UP000822688"/>
    </source>
</evidence>
<dbReference type="Pfam" id="PF25306">
    <property type="entry name" value="DUF7880"/>
    <property type="match status" value="1"/>
</dbReference>
<dbReference type="InterPro" id="IPR023222">
    <property type="entry name" value="PsbQ-like_dom_sf"/>
</dbReference>
<keyword evidence="1" id="KW-0793">Thylakoid</keyword>
<comment type="caution">
    <text evidence="3">The sequence shown here is derived from an EMBL/GenBank/DDBJ whole genome shotgun (WGS) entry which is preliminary data.</text>
</comment>
<gene>
    <name evidence="3" type="ORF">KC19_1G246500</name>
</gene>
<keyword evidence="4" id="KW-1185">Reference proteome</keyword>
<feature type="domain" description="DUF7880" evidence="2">
    <location>
        <begin position="108"/>
        <end position="234"/>
    </location>
</feature>
<evidence type="ECO:0000259" key="2">
    <source>
        <dbReference type="Pfam" id="PF25306"/>
    </source>
</evidence>
<dbReference type="InterPro" id="IPR057202">
    <property type="entry name" value="DUF7880"/>
</dbReference>
<dbReference type="Proteomes" id="UP000822688">
    <property type="component" value="Chromosome 1"/>
</dbReference>
<organism evidence="3 4">
    <name type="scientific">Ceratodon purpureus</name>
    <name type="common">Fire moss</name>
    <name type="synonym">Dicranum purpureum</name>
    <dbReference type="NCBI Taxonomy" id="3225"/>
    <lineage>
        <taxon>Eukaryota</taxon>
        <taxon>Viridiplantae</taxon>
        <taxon>Streptophyta</taxon>
        <taxon>Embryophyta</taxon>
        <taxon>Bryophyta</taxon>
        <taxon>Bryophytina</taxon>
        <taxon>Bryopsida</taxon>
        <taxon>Dicranidae</taxon>
        <taxon>Pseudoditrichales</taxon>
        <taxon>Ditrichaceae</taxon>
        <taxon>Ceratodon</taxon>
    </lineage>
</organism>
<accession>A0A8T0JBB1</accession>